<proteinExistence type="inferred from homology"/>
<dbReference type="InterPro" id="IPR004680">
    <property type="entry name" value="Cit_transptr-like_dom"/>
</dbReference>
<organism evidence="10 11">
    <name type="scientific">Anoxybacteroides amylolyticum</name>
    <dbReference type="NCBI Taxonomy" id="294699"/>
    <lineage>
        <taxon>Bacteria</taxon>
        <taxon>Bacillati</taxon>
        <taxon>Bacillota</taxon>
        <taxon>Bacilli</taxon>
        <taxon>Bacillales</taxon>
        <taxon>Anoxybacillaceae</taxon>
        <taxon>Anoxybacteroides</taxon>
    </lineage>
</organism>
<sequence>MHETVTTVSNVQYYLAIAIFLATYAIIISEKINRAVIALLGAAGMVIFGIVDLHKAFTHHIEWGTITLLIGMMILVHVTSKSGFFQYVAIKAAKAAKGQPLRILIILSLLTAVLSAFLDNVTTVLLIVPVTFSITRILHVNPVPYLLSEVLFSNIGGTATLIGDPPNIMIGSANKHLDFNDFLINLTPIVIVIMLVTAAIIALIYRRHLTSDAKLIEQLMSLNERDYIKDPLLLKKSVSVLSLTILGFILHSVIHVDAAVIAITGATILMVIGVHEHEVEDVFASVEWVTIFFFAGLFTLVGGLVDIGLMKSLAEKALDVTGDNISVASYFILWVSGIASATIDNIPFVATMIPLIKEMAVGMGLSPDSPQIDVLWWALALGACLGGNGTLIGASANVIVAGLASREGHGFSYMDFLKIGAPLTLVALLLSHFYLFFRYLM</sequence>
<keyword evidence="5 8" id="KW-0812">Transmembrane</keyword>
<keyword evidence="6 8" id="KW-1133">Transmembrane helix</keyword>
<evidence type="ECO:0000259" key="9">
    <source>
        <dbReference type="Pfam" id="PF03600"/>
    </source>
</evidence>
<feature type="transmembrane region" description="Helical" evidence="8">
    <location>
        <begin position="376"/>
        <end position="404"/>
    </location>
</feature>
<feature type="transmembrane region" description="Helical" evidence="8">
    <location>
        <begin position="330"/>
        <end position="356"/>
    </location>
</feature>
<feature type="transmembrane region" description="Helical" evidence="8">
    <location>
        <begin position="35"/>
        <end position="51"/>
    </location>
</feature>
<evidence type="ECO:0000256" key="3">
    <source>
        <dbReference type="ARBA" id="ARBA00022448"/>
    </source>
</evidence>
<evidence type="ECO:0000256" key="1">
    <source>
        <dbReference type="ARBA" id="ARBA00004651"/>
    </source>
</evidence>
<dbReference type="PANTHER" id="PTHR43568">
    <property type="entry name" value="P PROTEIN"/>
    <property type="match status" value="1"/>
</dbReference>
<feature type="transmembrane region" description="Helical" evidence="8">
    <location>
        <begin position="101"/>
        <end position="118"/>
    </location>
</feature>
<feature type="transmembrane region" description="Helical" evidence="8">
    <location>
        <begin position="12"/>
        <end position="28"/>
    </location>
</feature>
<dbReference type="EMBL" id="CP015438">
    <property type="protein sequence ID" value="ANB61869.1"/>
    <property type="molecule type" value="Genomic_DNA"/>
</dbReference>
<gene>
    <name evidence="10" type="ORF">GFC30_667</name>
</gene>
<evidence type="ECO:0000256" key="7">
    <source>
        <dbReference type="ARBA" id="ARBA00023136"/>
    </source>
</evidence>
<dbReference type="KEGG" id="aamy:GFC30_667"/>
<dbReference type="PANTHER" id="PTHR43568:SF1">
    <property type="entry name" value="P PROTEIN"/>
    <property type="match status" value="1"/>
</dbReference>
<feature type="transmembrane region" description="Helical" evidence="8">
    <location>
        <begin position="238"/>
        <end position="268"/>
    </location>
</feature>
<feature type="transmembrane region" description="Helical" evidence="8">
    <location>
        <begin position="63"/>
        <end position="80"/>
    </location>
</feature>
<name>A0A160F5P1_9BACL</name>
<feature type="transmembrane region" description="Helical" evidence="8">
    <location>
        <begin position="182"/>
        <end position="205"/>
    </location>
</feature>
<protein>
    <submittedName>
        <fullName evidence="10">Citrate transporter family protein</fullName>
    </submittedName>
</protein>
<evidence type="ECO:0000256" key="5">
    <source>
        <dbReference type="ARBA" id="ARBA00022692"/>
    </source>
</evidence>
<dbReference type="Proteomes" id="UP000076865">
    <property type="component" value="Chromosome"/>
</dbReference>
<evidence type="ECO:0000313" key="11">
    <source>
        <dbReference type="Proteomes" id="UP000076865"/>
    </source>
</evidence>
<comment type="similarity">
    <text evidence="2">Belongs to the CitM (TC 2.A.11) transporter family.</text>
</comment>
<feature type="transmembrane region" description="Helical" evidence="8">
    <location>
        <begin position="416"/>
        <end position="437"/>
    </location>
</feature>
<dbReference type="CDD" id="cd01116">
    <property type="entry name" value="P_permease"/>
    <property type="match status" value="1"/>
</dbReference>
<dbReference type="PRINTS" id="PR00758">
    <property type="entry name" value="ARSENICPUMP"/>
</dbReference>
<dbReference type="RefSeq" id="WP_066322893.1">
    <property type="nucleotide sequence ID" value="NZ_CP015438.1"/>
</dbReference>
<evidence type="ECO:0000256" key="4">
    <source>
        <dbReference type="ARBA" id="ARBA00022475"/>
    </source>
</evidence>
<reference evidence="10 11" key="1">
    <citation type="journal article" date="2006" name="Syst. Appl. Microbiol.">
        <title>Anoxybacillus amylolyticus sp. nov., a thermophilic amylase producing bacterium isolated from Mount Rittmann (Antarctica).</title>
        <authorList>
            <person name="Poli A."/>
            <person name="Esposito E."/>
            <person name="Lama L."/>
            <person name="Orlando P."/>
            <person name="Nicolaus G."/>
            <person name="de Appolonia F."/>
            <person name="Gambacorta A."/>
            <person name="Nicolaus B."/>
        </authorList>
    </citation>
    <scope>NUCLEOTIDE SEQUENCE [LARGE SCALE GENOMIC DNA]</scope>
    <source>
        <strain evidence="10 11">DSM 15939</strain>
    </source>
</reference>
<dbReference type="Pfam" id="PF03600">
    <property type="entry name" value="CitMHS"/>
    <property type="match status" value="1"/>
</dbReference>
<dbReference type="PATRIC" id="fig|294699.3.peg.665"/>
<evidence type="ECO:0000256" key="2">
    <source>
        <dbReference type="ARBA" id="ARBA00009843"/>
    </source>
</evidence>
<evidence type="ECO:0000256" key="6">
    <source>
        <dbReference type="ARBA" id="ARBA00022989"/>
    </source>
</evidence>
<keyword evidence="3" id="KW-0813">Transport</keyword>
<accession>A0A160F5P1</accession>
<dbReference type="GO" id="GO:0015105">
    <property type="term" value="F:arsenite transmembrane transporter activity"/>
    <property type="evidence" value="ECO:0007669"/>
    <property type="project" value="InterPro"/>
</dbReference>
<feature type="domain" description="Citrate transporter-like" evidence="9">
    <location>
        <begin position="24"/>
        <end position="382"/>
    </location>
</feature>
<keyword evidence="11" id="KW-1185">Reference proteome</keyword>
<keyword evidence="7 8" id="KW-0472">Membrane</keyword>
<feature type="transmembrane region" description="Helical" evidence="8">
    <location>
        <begin position="288"/>
        <end position="309"/>
    </location>
</feature>
<keyword evidence="4" id="KW-1003">Cell membrane</keyword>
<evidence type="ECO:0000256" key="8">
    <source>
        <dbReference type="SAM" id="Phobius"/>
    </source>
</evidence>
<comment type="subcellular location">
    <subcellularLocation>
        <location evidence="1">Cell membrane</location>
        <topology evidence="1">Multi-pass membrane protein</topology>
    </subcellularLocation>
</comment>
<dbReference type="OrthoDB" id="9765532at2"/>
<evidence type="ECO:0000313" key="10">
    <source>
        <dbReference type="EMBL" id="ANB61869.1"/>
    </source>
</evidence>
<dbReference type="GO" id="GO:0005886">
    <property type="term" value="C:plasma membrane"/>
    <property type="evidence" value="ECO:0007669"/>
    <property type="project" value="UniProtKB-SubCell"/>
</dbReference>
<dbReference type="AlphaFoldDB" id="A0A160F5P1"/>
<dbReference type="InterPro" id="IPR051475">
    <property type="entry name" value="Diverse_Ion_Transporter"/>
</dbReference>
<dbReference type="InterPro" id="IPR000802">
    <property type="entry name" value="Arsenical_pump_ArsB"/>
</dbReference>